<evidence type="ECO:0000313" key="4">
    <source>
        <dbReference type="Proteomes" id="UP001172737"/>
    </source>
</evidence>
<dbReference type="Proteomes" id="UP001172737">
    <property type="component" value="Unassembled WGS sequence"/>
</dbReference>
<evidence type="ECO:0000313" key="3">
    <source>
        <dbReference type="EMBL" id="MDN4488207.1"/>
    </source>
</evidence>
<feature type="transmembrane region" description="Helical" evidence="2">
    <location>
        <begin position="202"/>
        <end position="217"/>
    </location>
</feature>
<feature type="transmembrane region" description="Helical" evidence="2">
    <location>
        <begin position="224"/>
        <end position="242"/>
    </location>
</feature>
<feature type="compositionally biased region" description="Basic residues" evidence="1">
    <location>
        <begin position="425"/>
        <end position="435"/>
    </location>
</feature>
<feature type="transmembrane region" description="Helical" evidence="2">
    <location>
        <begin position="29"/>
        <end position="52"/>
    </location>
</feature>
<feature type="transmembrane region" description="Helical" evidence="2">
    <location>
        <begin position="147"/>
        <end position="171"/>
    </location>
</feature>
<reference evidence="3" key="1">
    <citation type="submission" date="2023-06" db="EMBL/GenBank/DDBJ databases">
        <title>Sysu t00039.</title>
        <authorList>
            <person name="Gao L."/>
            <person name="Fang B.-Z."/>
            <person name="Li W.-J."/>
        </authorList>
    </citation>
    <scope>NUCLEOTIDE SEQUENCE</scope>
    <source>
        <strain evidence="3">SYSU T00039</strain>
    </source>
</reference>
<dbReference type="RefSeq" id="WP_301118685.1">
    <property type="nucleotide sequence ID" value="NZ_JAUHPX010000004.1"/>
</dbReference>
<evidence type="ECO:0008006" key="5">
    <source>
        <dbReference type="Google" id="ProtNLM"/>
    </source>
</evidence>
<keyword evidence="4" id="KW-1185">Reference proteome</keyword>
<feature type="transmembrane region" description="Helical" evidence="2">
    <location>
        <begin position="178"/>
        <end position="196"/>
    </location>
</feature>
<keyword evidence="2" id="KW-0812">Transmembrane</keyword>
<feature type="transmembrane region" description="Helical" evidence="2">
    <location>
        <begin position="393"/>
        <end position="411"/>
    </location>
</feature>
<comment type="caution">
    <text evidence="3">The sequence shown here is derived from an EMBL/GenBank/DDBJ whole genome shotgun (WGS) entry which is preliminary data.</text>
</comment>
<protein>
    <recommendedName>
        <fullName evidence="5">Oligosaccharide repeat unit polymerase</fullName>
    </recommendedName>
</protein>
<keyword evidence="2" id="KW-1133">Transmembrane helix</keyword>
<accession>A0AAW7M5J5</accession>
<feature type="transmembrane region" description="Helical" evidence="2">
    <location>
        <begin position="6"/>
        <end position="22"/>
    </location>
</feature>
<feature type="region of interest" description="Disordered" evidence="1">
    <location>
        <begin position="418"/>
        <end position="526"/>
    </location>
</feature>
<sequence length="526" mass="55872">MTEVLLLLTWSFTVVLYVLAFRRDRIAGIAALPALASMSLSVVVVAVGDSLAAASIGGPAAQVWFGVNLDSAALSFSTTALAAVATVLAASLVLGRSTLRTANATSVQISPRIAAVSVFAAFAMSVAADVVYGVGNLVSRSNYDPPRAIPALSALAGVLIPIGFALAVLVLVASSGRFIRLMAACVILLQLASLYAMSSRQLALLPLIALALVLLLGRRLTPRVIVILGGASVVFLAVAVALRNLSGGHGFVPYSAYLLGGGGVDLSSSLWTLAGNVAFAVPLTSYVASTGVFNTNDLALSLSISPSSDAEWAIRSRDLRVHDFIPFNATGEIATIGWLLLASLVCGATLAVYVVLRRLSANGRPLLLQAVAILYLFSFVLSLQYNTRSVSRFAYLIPVLLVGAWILGLVLPRVRRDRKSPEHKNHNRGRHSHSSAHREHPPRGVSSKRRVAHAEDDELTSDSKPGARFKTVYGSDADHGRKSEARNRREDRKPLASVRKQQNRSGPVQYGWKPGESKHGYGSERS</sequence>
<name>A0AAW7M5J5_9MICO</name>
<feature type="compositionally biased region" description="Basic and acidic residues" evidence="1">
    <location>
        <begin position="476"/>
        <end position="494"/>
    </location>
</feature>
<feature type="transmembrane region" description="Helical" evidence="2">
    <location>
        <begin position="114"/>
        <end position="135"/>
    </location>
</feature>
<organism evidence="3 4">
    <name type="scientific">Demequina lignilytica</name>
    <dbReference type="NCBI Taxonomy" id="3051663"/>
    <lineage>
        <taxon>Bacteria</taxon>
        <taxon>Bacillati</taxon>
        <taxon>Actinomycetota</taxon>
        <taxon>Actinomycetes</taxon>
        <taxon>Micrococcales</taxon>
        <taxon>Demequinaceae</taxon>
        <taxon>Demequina</taxon>
    </lineage>
</organism>
<feature type="transmembrane region" description="Helical" evidence="2">
    <location>
        <begin position="366"/>
        <end position="387"/>
    </location>
</feature>
<feature type="transmembrane region" description="Helical" evidence="2">
    <location>
        <begin position="333"/>
        <end position="354"/>
    </location>
</feature>
<keyword evidence="2" id="KW-0472">Membrane</keyword>
<dbReference type="EMBL" id="JAUHPX010000004">
    <property type="protein sequence ID" value="MDN4488207.1"/>
    <property type="molecule type" value="Genomic_DNA"/>
</dbReference>
<proteinExistence type="predicted"/>
<feature type="transmembrane region" description="Helical" evidence="2">
    <location>
        <begin position="72"/>
        <end position="94"/>
    </location>
</feature>
<dbReference type="AlphaFoldDB" id="A0AAW7M5J5"/>
<feature type="compositionally biased region" description="Basic and acidic residues" evidence="1">
    <location>
        <begin position="515"/>
        <end position="526"/>
    </location>
</feature>
<gene>
    <name evidence="3" type="ORF">QQX10_08510</name>
</gene>
<evidence type="ECO:0000256" key="2">
    <source>
        <dbReference type="SAM" id="Phobius"/>
    </source>
</evidence>
<evidence type="ECO:0000256" key="1">
    <source>
        <dbReference type="SAM" id="MobiDB-lite"/>
    </source>
</evidence>